<dbReference type="Pfam" id="PF00823">
    <property type="entry name" value="PPE"/>
    <property type="match status" value="1"/>
</dbReference>
<dbReference type="EMBL" id="QUNO01000001">
    <property type="protein sequence ID" value="REH55488.1"/>
    <property type="molecule type" value="Genomic_DNA"/>
</dbReference>
<accession>A0A3E0I9S7</accession>
<protein>
    <submittedName>
        <fullName evidence="3">Uncharacterized protein YukE</fullName>
    </submittedName>
</protein>
<dbReference type="AlphaFoldDB" id="A0A3E0I9S7"/>
<dbReference type="InterPro" id="IPR036689">
    <property type="entry name" value="ESAT-6-like_sf"/>
</dbReference>
<evidence type="ECO:0000256" key="1">
    <source>
        <dbReference type="SAM" id="MobiDB-lite"/>
    </source>
</evidence>
<reference evidence="3 4" key="1">
    <citation type="submission" date="2018-08" db="EMBL/GenBank/DDBJ databases">
        <title>Genomic Encyclopedia of Archaeal and Bacterial Type Strains, Phase II (KMG-II): from individual species to whole genera.</title>
        <authorList>
            <person name="Goeker M."/>
        </authorList>
    </citation>
    <scope>NUCLEOTIDE SEQUENCE [LARGE SCALE GENOMIC DNA]</scope>
    <source>
        <strain evidence="3 4">DSM 45791</strain>
    </source>
</reference>
<name>A0A3E0I9S7_9PSEU</name>
<feature type="domain" description="PPE" evidence="2">
    <location>
        <begin position="68"/>
        <end position="152"/>
    </location>
</feature>
<dbReference type="Proteomes" id="UP000256269">
    <property type="component" value="Unassembled WGS sequence"/>
</dbReference>
<gene>
    <name evidence="3" type="ORF">BCF44_101512</name>
</gene>
<evidence type="ECO:0000313" key="4">
    <source>
        <dbReference type="Proteomes" id="UP000256269"/>
    </source>
</evidence>
<feature type="compositionally biased region" description="Basic and acidic residues" evidence="1">
    <location>
        <begin position="357"/>
        <end position="368"/>
    </location>
</feature>
<dbReference type="RefSeq" id="WP_116172396.1">
    <property type="nucleotide sequence ID" value="NZ_CP144375.1"/>
</dbReference>
<evidence type="ECO:0000259" key="2">
    <source>
        <dbReference type="Pfam" id="PF00823"/>
    </source>
</evidence>
<dbReference type="InterPro" id="IPR000030">
    <property type="entry name" value="PPE_dom"/>
</dbReference>
<dbReference type="OrthoDB" id="5180306at2"/>
<organism evidence="3 4">
    <name type="scientific">Kutzneria buriramensis</name>
    <dbReference type="NCBI Taxonomy" id="1045776"/>
    <lineage>
        <taxon>Bacteria</taxon>
        <taxon>Bacillati</taxon>
        <taxon>Actinomycetota</taxon>
        <taxon>Actinomycetes</taxon>
        <taxon>Pseudonocardiales</taxon>
        <taxon>Pseudonocardiaceae</taxon>
        <taxon>Kutzneria</taxon>
    </lineage>
</organism>
<feature type="compositionally biased region" description="Low complexity" evidence="1">
    <location>
        <begin position="338"/>
        <end position="349"/>
    </location>
</feature>
<proteinExistence type="predicted"/>
<feature type="region of interest" description="Disordered" evidence="1">
    <location>
        <begin position="338"/>
        <end position="415"/>
    </location>
</feature>
<comment type="caution">
    <text evidence="3">The sequence shown here is derived from an EMBL/GenBank/DDBJ whole genome shotgun (WGS) entry which is preliminary data.</text>
</comment>
<evidence type="ECO:0000313" key="3">
    <source>
        <dbReference type="EMBL" id="REH55488.1"/>
    </source>
</evidence>
<dbReference type="Gene3D" id="1.10.287.1060">
    <property type="entry name" value="ESAT-6-like"/>
    <property type="match status" value="1"/>
</dbReference>
<sequence length="415" mass="43297">MSSLPTGQSDVLDEIYGTGNDVHATVTEIEQYSAESSDSGGIDPLNTLISKGLGFVIDYIEPVKEALELVTGSPDALNAAAETYSQLSADIDQLGQQLHDELTNGFASWQGDASDTAHQQMASFLDGIHGTSTLAGYMVQLLKASAQMMQAAKDIIIGILADFVEQMLITWAVGLAGTIFTFGLSDAAATAATVTEAGVAVGKAGAAVTKVGKLIEKVGKLLEKIMEMIRKIAQLLKKVAGSVQKLGGKIGKIGEDIAKDAGKLGKAVGKGIGKAGDKVMEVGANVGKIGSRVDEAGTTVGNMAEHVVARDGKGLVGDVKQLGEDWDHITGTAKKVFGSSEKAAEAGSSGEKEDEGFDWKGEIKDGAKEIYSTAKETMDNVQEPEQSSEDIDSELTVGSGGSNYERESGMNRPVY</sequence>
<dbReference type="SUPFAM" id="SSF140453">
    <property type="entry name" value="EsxAB dimer-like"/>
    <property type="match status" value="1"/>
</dbReference>
<keyword evidence="4" id="KW-1185">Reference proteome</keyword>